<evidence type="ECO:0000256" key="2">
    <source>
        <dbReference type="SAM" id="MobiDB-lite"/>
    </source>
</evidence>
<gene>
    <name evidence="3" type="ORF">LCGC14_2797800</name>
</gene>
<sequence length="168" mass="19462">MKTSSDNLISGIERKSEKKIFYNPKDRNSRILQILNESGKKVEILEIDLKNFKEQKSTLQQKINQNISKLVPIQKLGRPSRRPTRPVRLKRPTPKTPPVPFFFDLPRRTPKRSKKKKIKGRGLRPPIEPSFTGIVLDLKGLFPKEIKLGKVKLGISPRQIRTIPIRRN</sequence>
<feature type="compositionally biased region" description="Basic residues" evidence="2">
    <location>
        <begin position="78"/>
        <end position="93"/>
    </location>
</feature>
<dbReference type="AlphaFoldDB" id="A0A0F8ZAQ3"/>
<feature type="coiled-coil region" evidence="1">
    <location>
        <begin position="35"/>
        <end position="69"/>
    </location>
</feature>
<evidence type="ECO:0000313" key="3">
    <source>
        <dbReference type="EMBL" id="KKK83000.1"/>
    </source>
</evidence>
<organism evidence="3">
    <name type="scientific">marine sediment metagenome</name>
    <dbReference type="NCBI Taxonomy" id="412755"/>
    <lineage>
        <taxon>unclassified sequences</taxon>
        <taxon>metagenomes</taxon>
        <taxon>ecological metagenomes</taxon>
    </lineage>
</organism>
<comment type="caution">
    <text evidence="3">The sequence shown here is derived from an EMBL/GenBank/DDBJ whole genome shotgun (WGS) entry which is preliminary data.</text>
</comment>
<dbReference type="EMBL" id="LAZR01052424">
    <property type="protein sequence ID" value="KKK83000.1"/>
    <property type="molecule type" value="Genomic_DNA"/>
</dbReference>
<protein>
    <submittedName>
        <fullName evidence="3">Uncharacterized protein</fullName>
    </submittedName>
</protein>
<evidence type="ECO:0000256" key="1">
    <source>
        <dbReference type="SAM" id="Coils"/>
    </source>
</evidence>
<proteinExistence type="predicted"/>
<name>A0A0F8ZAQ3_9ZZZZ</name>
<keyword evidence="1" id="KW-0175">Coiled coil</keyword>
<reference evidence="3" key="1">
    <citation type="journal article" date="2015" name="Nature">
        <title>Complex archaea that bridge the gap between prokaryotes and eukaryotes.</title>
        <authorList>
            <person name="Spang A."/>
            <person name="Saw J.H."/>
            <person name="Jorgensen S.L."/>
            <person name="Zaremba-Niedzwiedzka K."/>
            <person name="Martijn J."/>
            <person name="Lind A.E."/>
            <person name="van Eijk R."/>
            <person name="Schleper C."/>
            <person name="Guy L."/>
            <person name="Ettema T.J."/>
        </authorList>
    </citation>
    <scope>NUCLEOTIDE SEQUENCE</scope>
</reference>
<feature type="non-terminal residue" evidence="3">
    <location>
        <position position="1"/>
    </location>
</feature>
<feature type="region of interest" description="Disordered" evidence="2">
    <location>
        <begin position="76"/>
        <end position="100"/>
    </location>
</feature>
<accession>A0A0F8ZAQ3</accession>